<feature type="signal peptide" evidence="2">
    <location>
        <begin position="1"/>
        <end position="21"/>
    </location>
</feature>
<feature type="domain" description="FMN-binding" evidence="3">
    <location>
        <begin position="199"/>
        <end position="290"/>
    </location>
</feature>
<dbReference type="Proteomes" id="UP001597199">
    <property type="component" value="Unassembled WGS sequence"/>
</dbReference>
<evidence type="ECO:0000259" key="3">
    <source>
        <dbReference type="SMART" id="SM00900"/>
    </source>
</evidence>
<proteinExistence type="predicted"/>
<name>A0ABW4BHH0_9LACO</name>
<keyword evidence="2" id="KW-0732">Signal</keyword>
<reference evidence="5" key="1">
    <citation type="journal article" date="2019" name="Int. J. Syst. Evol. Microbiol.">
        <title>The Global Catalogue of Microorganisms (GCM) 10K type strain sequencing project: providing services to taxonomists for standard genome sequencing and annotation.</title>
        <authorList>
            <consortium name="The Broad Institute Genomics Platform"/>
            <consortium name="The Broad Institute Genome Sequencing Center for Infectious Disease"/>
            <person name="Wu L."/>
            <person name="Ma J."/>
        </authorList>
    </citation>
    <scope>NUCLEOTIDE SEQUENCE [LARGE SCALE GENOMIC DNA]</scope>
    <source>
        <strain evidence="5">CCM 9110</strain>
    </source>
</reference>
<keyword evidence="5" id="KW-1185">Reference proteome</keyword>
<protein>
    <submittedName>
        <fullName evidence="4">Extracellular electron transfer flavoprotein PplA</fullName>
    </submittedName>
</protein>
<evidence type="ECO:0000313" key="5">
    <source>
        <dbReference type="Proteomes" id="UP001597199"/>
    </source>
</evidence>
<evidence type="ECO:0000256" key="2">
    <source>
        <dbReference type="SAM" id="SignalP"/>
    </source>
</evidence>
<dbReference type="SMART" id="SM00900">
    <property type="entry name" value="FMN_bind"/>
    <property type="match status" value="2"/>
</dbReference>
<feature type="domain" description="FMN-binding" evidence="3">
    <location>
        <begin position="76"/>
        <end position="168"/>
    </location>
</feature>
<feature type="chain" id="PRO_5046519051" evidence="2">
    <location>
        <begin position="22"/>
        <end position="307"/>
    </location>
</feature>
<dbReference type="Gene3D" id="3.90.1010.20">
    <property type="match status" value="2"/>
</dbReference>
<comment type="caution">
    <text evidence="4">The sequence shown here is derived from an EMBL/GenBank/DDBJ whole genome shotgun (WGS) entry which is preliminary data.</text>
</comment>
<organism evidence="4 5">
    <name type="scientific">Lacticaseibacillus suilingensis</name>
    <dbReference type="NCBI Taxonomy" id="2799577"/>
    <lineage>
        <taxon>Bacteria</taxon>
        <taxon>Bacillati</taxon>
        <taxon>Bacillota</taxon>
        <taxon>Bacilli</taxon>
        <taxon>Lactobacillales</taxon>
        <taxon>Lactobacillaceae</taxon>
        <taxon>Lacticaseibacillus</taxon>
    </lineage>
</organism>
<dbReference type="EMBL" id="JBHTOA010000019">
    <property type="protein sequence ID" value="MFD1398527.1"/>
    <property type="molecule type" value="Genomic_DNA"/>
</dbReference>
<dbReference type="InterPro" id="IPR049652">
    <property type="entry name" value="PplA-like"/>
</dbReference>
<sequence length="307" mass="32853">MKLTKTLTSVSIIALSALTLAACGSNSSDKDSSSSKTKSSKVAKKSSSSAKEQKQTAGAALKDGDYSLEEADYSHGYKVEMSMTVAGGKITKTTYDYVDKDGKSKTQDADYEKTMKKQSGVGPKEYIPELNKSFTKNGSNVAAIDVVSGATDSSLSFKNYAAQLVQAAQAGKTDKITIQNGQKMKDGTYTLEEENYSHGYRTVFSITVAGGKITESKYDNVDKNGKSKSDDAEYEKSMKKVNGVGPKEYTEKLNASLVKNQEPAKVDVVSGATHSSDSFILYAEQLINAAQAGNTTPIKVSNIVYAE</sequence>
<dbReference type="Pfam" id="PF04205">
    <property type="entry name" value="FMN_bind"/>
    <property type="match status" value="1"/>
</dbReference>
<gene>
    <name evidence="4" type="primary">pplA</name>
    <name evidence="4" type="ORF">ACFQ41_04325</name>
</gene>
<evidence type="ECO:0000313" key="4">
    <source>
        <dbReference type="EMBL" id="MFD1398527.1"/>
    </source>
</evidence>
<feature type="region of interest" description="Disordered" evidence="1">
    <location>
        <begin position="23"/>
        <end position="61"/>
    </location>
</feature>
<dbReference type="InterPro" id="IPR007329">
    <property type="entry name" value="FMN-bd"/>
</dbReference>
<dbReference type="NCBIfam" id="NF041941">
    <property type="entry name" value="lipo_FMN_PplA"/>
    <property type="match status" value="1"/>
</dbReference>
<dbReference type="PROSITE" id="PS51257">
    <property type="entry name" value="PROKAR_LIPOPROTEIN"/>
    <property type="match status" value="1"/>
</dbReference>
<evidence type="ECO:0000256" key="1">
    <source>
        <dbReference type="SAM" id="MobiDB-lite"/>
    </source>
</evidence>
<accession>A0ABW4BHH0</accession>
<dbReference type="RefSeq" id="WP_204119585.1">
    <property type="nucleotide sequence ID" value="NZ_BOLV01000018.1"/>
</dbReference>